<evidence type="ECO:0000256" key="1">
    <source>
        <dbReference type="SAM" id="Coils"/>
    </source>
</evidence>
<accession>A0ABZ2I7Z3</accession>
<evidence type="ECO:0000259" key="2">
    <source>
        <dbReference type="Pfam" id="PF13476"/>
    </source>
</evidence>
<feature type="domain" description="Rad50/SbcC-type AAA" evidence="2">
    <location>
        <begin position="22"/>
        <end position="90"/>
    </location>
</feature>
<protein>
    <submittedName>
        <fullName evidence="3">AAA family ATPase</fullName>
    </submittedName>
</protein>
<evidence type="ECO:0000313" key="3">
    <source>
        <dbReference type="EMBL" id="WWT34056.1"/>
    </source>
</evidence>
<keyword evidence="1" id="KW-0175">Coiled coil</keyword>
<dbReference type="EMBL" id="CP146275">
    <property type="protein sequence ID" value="WWT34056.1"/>
    <property type="molecule type" value="Genomic_DNA"/>
</dbReference>
<keyword evidence="4" id="KW-1185">Reference proteome</keyword>
<sequence>MLAKLRLEHLTFVGDGQEPAGIEFAEGLTLIYGGSNAGKSYSLKVIDFMLGGKPPDILKNHGSEYTKVLLGLTLGNGRQVTLERARKGGGFKVYEGLAKDGRLAGGTGVVLSADHGKGKTGSVSELLLESIGIKDARIASTEAAQLVPFSIRHFMPYVTVDEDRMFSEDSPTIVSPKNGPTLNKNVFRFILTGQDDGDVIEVPNEKAIKASNNGKVELLDEMIGEIDRELGDVDLASLDAEVERLTAQLEDFGGSLAELQQDLDTATRERRGLMDTMDADRSKLGQLVAMKARFLELQDTYRIDIRRLEAIEEGGFLLQRFEDQPCPMCGALPGDQHLPHELGDLDRQHATAQAEITKIRRDMRGLETALAGIDAEQTALDLRLEFTAKEIRAREATISRLRPQEASGRRDYQAAAERLARFENLSEMRSRRSAMQVKRDAISASTVGRQKADGLIIGIDGPTGHDFAQVVRDVLKAWEYPSVEAVTWDEKRQDIAINGQPRGQNGKGVKAVFHSAFVVAVMIYCRTNRLPHPGFVVLDSPLVTYRKPVHYERHGELEADEKAIASTTLDQAFYKHLAGLREIGQVYVIENNDPPGSMPDGVKIELFSGESGDGRQGLFPVRRRLAST</sequence>
<name>A0ABZ2I7Z3_9HYPH</name>
<reference evidence="3 4" key="1">
    <citation type="submission" date="2024-02" db="EMBL/GenBank/DDBJ databases">
        <title>Complete genome sequence of Pelagibacterium nitratireducens ZH15.</title>
        <authorList>
            <person name="Zhao L.H."/>
        </authorList>
    </citation>
    <scope>NUCLEOTIDE SEQUENCE [LARGE SCALE GENOMIC DNA]</scope>
    <source>
        <strain evidence="3 4">ZH15</strain>
    </source>
</reference>
<gene>
    <name evidence="3" type="ORF">V6617_06230</name>
</gene>
<dbReference type="Gene3D" id="3.40.50.300">
    <property type="entry name" value="P-loop containing nucleotide triphosphate hydrolases"/>
    <property type="match status" value="1"/>
</dbReference>
<dbReference type="SUPFAM" id="SSF52540">
    <property type="entry name" value="P-loop containing nucleoside triphosphate hydrolases"/>
    <property type="match status" value="1"/>
</dbReference>
<dbReference type="RefSeq" id="WP_338609798.1">
    <property type="nucleotide sequence ID" value="NZ_CP146275.1"/>
</dbReference>
<organism evidence="3 4">
    <name type="scientific">Pelagibacterium nitratireducens</name>
    <dbReference type="NCBI Taxonomy" id="1046114"/>
    <lineage>
        <taxon>Bacteria</taxon>
        <taxon>Pseudomonadati</taxon>
        <taxon>Pseudomonadota</taxon>
        <taxon>Alphaproteobacteria</taxon>
        <taxon>Hyphomicrobiales</taxon>
        <taxon>Devosiaceae</taxon>
        <taxon>Pelagibacterium</taxon>
    </lineage>
</organism>
<dbReference type="Proteomes" id="UP001369958">
    <property type="component" value="Chromosome"/>
</dbReference>
<dbReference type="Pfam" id="PF13476">
    <property type="entry name" value="AAA_23"/>
    <property type="match status" value="1"/>
</dbReference>
<evidence type="ECO:0000313" key="4">
    <source>
        <dbReference type="Proteomes" id="UP001369958"/>
    </source>
</evidence>
<feature type="coiled-coil region" evidence="1">
    <location>
        <begin position="242"/>
        <end position="276"/>
    </location>
</feature>
<dbReference type="InterPro" id="IPR038729">
    <property type="entry name" value="Rad50/SbcC_AAA"/>
</dbReference>
<dbReference type="InterPro" id="IPR027417">
    <property type="entry name" value="P-loop_NTPase"/>
</dbReference>
<proteinExistence type="predicted"/>